<dbReference type="EC" id="6.3.4.15" evidence="5"/>
<dbReference type="InterPro" id="IPR004143">
    <property type="entry name" value="BPL_LPL_catalytic"/>
</dbReference>
<dbReference type="SUPFAM" id="SSF46785">
    <property type="entry name" value="Winged helix' DNA-binding domain"/>
    <property type="match status" value="1"/>
</dbReference>
<dbReference type="OrthoDB" id="9807064at2"/>
<evidence type="ECO:0000259" key="6">
    <source>
        <dbReference type="PROSITE" id="PS51733"/>
    </source>
</evidence>
<keyword evidence="1 5" id="KW-0436">Ligase</keyword>
<evidence type="ECO:0000256" key="2">
    <source>
        <dbReference type="ARBA" id="ARBA00022741"/>
    </source>
</evidence>
<dbReference type="PANTHER" id="PTHR12835:SF5">
    <property type="entry name" value="BIOTIN--PROTEIN LIGASE"/>
    <property type="match status" value="1"/>
</dbReference>
<keyword evidence="2 5" id="KW-0547">Nucleotide-binding</keyword>
<reference evidence="8" key="1">
    <citation type="submission" date="2017-11" db="EMBL/GenBank/DDBJ databases">
        <title>Complete Genome Sequence of Kyrpidia sp. Strain EA-1, a thermophilic, hydrogen-oxidizing Bacterium, isolated from the Azores.</title>
        <authorList>
            <person name="Reiner J.E."/>
            <person name="Lapp C.J."/>
            <person name="Bunk B."/>
            <person name="Gescher J."/>
        </authorList>
    </citation>
    <scope>NUCLEOTIDE SEQUENCE [LARGE SCALE GENOMIC DNA]</scope>
    <source>
        <strain evidence="8">EA-1</strain>
    </source>
</reference>
<dbReference type="GO" id="GO:0016740">
    <property type="term" value="F:transferase activity"/>
    <property type="evidence" value="ECO:0007669"/>
    <property type="project" value="UniProtKB-ARBA"/>
</dbReference>
<dbReference type="GO" id="GO:0005524">
    <property type="term" value="F:ATP binding"/>
    <property type="evidence" value="ECO:0007669"/>
    <property type="project" value="UniProtKB-UniRule"/>
</dbReference>
<dbReference type="InterPro" id="IPR008988">
    <property type="entry name" value="Transcriptional_repressor_C"/>
</dbReference>
<dbReference type="InterPro" id="IPR013196">
    <property type="entry name" value="HTH_11"/>
</dbReference>
<dbReference type="GO" id="GO:0006355">
    <property type="term" value="P:regulation of DNA-templated transcription"/>
    <property type="evidence" value="ECO:0007669"/>
    <property type="project" value="UniProtKB-UniRule"/>
</dbReference>
<feature type="binding site" evidence="5">
    <location>
        <begin position="133"/>
        <end position="135"/>
    </location>
    <ligand>
        <name>biotin</name>
        <dbReference type="ChEBI" id="CHEBI:57586"/>
    </ligand>
</feature>
<dbReference type="InterPro" id="IPR003142">
    <property type="entry name" value="BPL_C"/>
</dbReference>
<evidence type="ECO:0000313" key="7">
    <source>
        <dbReference type="EMBL" id="ATY84867.1"/>
    </source>
</evidence>
<gene>
    <name evidence="5" type="primary">birA</name>
    <name evidence="7" type="ORF">CVV65_07980</name>
</gene>
<comment type="similarity">
    <text evidence="5">Belongs to the biotin--protein ligase family.</text>
</comment>
<dbReference type="NCBIfam" id="TIGR00121">
    <property type="entry name" value="birA_ligase"/>
    <property type="match status" value="1"/>
</dbReference>
<dbReference type="Gene3D" id="2.30.30.100">
    <property type="match status" value="1"/>
</dbReference>
<dbReference type="SUPFAM" id="SSF50037">
    <property type="entry name" value="C-terminal domain of transcriptional repressors"/>
    <property type="match status" value="1"/>
</dbReference>
<comment type="caution">
    <text evidence="5">Lacks conserved residue(s) required for the propagation of feature annotation.</text>
</comment>
<dbReference type="Gene3D" id="1.10.10.10">
    <property type="entry name" value="Winged helix-like DNA-binding domain superfamily/Winged helix DNA-binding domain"/>
    <property type="match status" value="1"/>
</dbReference>
<dbReference type="InterPro" id="IPR045864">
    <property type="entry name" value="aa-tRNA-synth_II/BPL/LPL"/>
</dbReference>
<dbReference type="Proteomes" id="UP000231932">
    <property type="component" value="Chromosome"/>
</dbReference>
<evidence type="ECO:0000313" key="8">
    <source>
        <dbReference type="Proteomes" id="UP000231932"/>
    </source>
</evidence>
<dbReference type="CDD" id="cd16442">
    <property type="entry name" value="BPL"/>
    <property type="match status" value="1"/>
</dbReference>
<comment type="function">
    <text evidence="5">Acts both as a biotin--[acetyl-CoA-carboxylase] ligase and a repressor.</text>
</comment>
<dbReference type="Pfam" id="PF08279">
    <property type="entry name" value="HTH_11"/>
    <property type="match status" value="1"/>
</dbReference>
<dbReference type="Pfam" id="PF02237">
    <property type="entry name" value="BPL_C"/>
    <property type="match status" value="1"/>
</dbReference>
<evidence type="ECO:0000256" key="3">
    <source>
        <dbReference type="ARBA" id="ARBA00022840"/>
    </source>
</evidence>
<feature type="binding site" evidence="5">
    <location>
        <position position="129"/>
    </location>
    <ligand>
        <name>biotin</name>
        <dbReference type="ChEBI" id="CHEBI:57586"/>
    </ligand>
</feature>
<dbReference type="Pfam" id="PF03099">
    <property type="entry name" value="BPL_LplA_LipB"/>
    <property type="match status" value="1"/>
</dbReference>
<evidence type="ECO:0000256" key="4">
    <source>
        <dbReference type="ARBA" id="ARBA00023267"/>
    </source>
</evidence>
<dbReference type="AlphaFoldDB" id="A0A2K8N7S6"/>
<feature type="binding site" evidence="5">
    <location>
        <begin position="105"/>
        <end position="107"/>
    </location>
    <ligand>
        <name>biotin</name>
        <dbReference type="ChEBI" id="CHEBI:57586"/>
    </ligand>
</feature>
<dbReference type="GO" id="GO:0004077">
    <property type="term" value="F:biotin--[biotin carboxyl-carrier protein] ligase activity"/>
    <property type="evidence" value="ECO:0007669"/>
    <property type="project" value="UniProtKB-UniRule"/>
</dbReference>
<keyword evidence="3 5" id="KW-0067">ATP-binding</keyword>
<dbReference type="PANTHER" id="PTHR12835">
    <property type="entry name" value="BIOTIN PROTEIN LIGASE"/>
    <property type="match status" value="1"/>
</dbReference>
<dbReference type="PROSITE" id="PS51733">
    <property type="entry name" value="BPL_LPL_CATALYTIC"/>
    <property type="match status" value="1"/>
</dbReference>
<keyword evidence="8" id="KW-1185">Reference proteome</keyword>
<dbReference type="InterPro" id="IPR036388">
    <property type="entry name" value="WH-like_DNA-bd_sf"/>
</dbReference>
<evidence type="ECO:0000256" key="1">
    <source>
        <dbReference type="ARBA" id="ARBA00022598"/>
    </source>
</evidence>
<protein>
    <recommendedName>
        <fullName evidence="5">Bifunctional ligase/repressor BirA</fullName>
    </recommendedName>
    <alternativeName>
        <fullName evidence="5">Biotin--[acetyl-CoA-carboxylase] ligase</fullName>
        <ecNumber evidence="5">6.3.4.15</ecNumber>
    </alternativeName>
    <alternativeName>
        <fullName evidence="5">Biotin--protein ligase</fullName>
    </alternativeName>
    <alternativeName>
        <fullName evidence="5">Biotin-[acetyl-CoA carboxylase] synthetase</fullName>
    </alternativeName>
</protein>
<organism evidence="7 8">
    <name type="scientific">Kyrpidia spormannii</name>
    <dbReference type="NCBI Taxonomy" id="2055160"/>
    <lineage>
        <taxon>Bacteria</taxon>
        <taxon>Bacillati</taxon>
        <taxon>Bacillota</taxon>
        <taxon>Bacilli</taxon>
        <taxon>Bacillales</taxon>
        <taxon>Alicyclobacillaceae</taxon>
        <taxon>Kyrpidia</taxon>
    </lineage>
</organism>
<sequence length="340" mass="37455">MGPGAPEDGGWAVTEIRGEILQALRQAGDRFVSGEELGQRFGISRTAVWKHIQALQGVGYPIEAVRNRGYRLREEGEELRPEAIQAGLATNVFGRHMTVLETVDSTNRYAFAEAEGGAPEGYTVLAERQTAGRGRRGRPWFSPPGHGIWMSVVLRPTFPVFRAPQLTLMAAVSVAEVIRERAGVSVGIKWPNDLLLPDGRKVCGILSEMSAEAEEIRFIVLGIGVNVFGRVEDFPPELRGVAGSLAEPGSPISRTALIQGLLGRLETDYRIYQNEGFRAFRERWERLNVSLGRRIAVQTQSGQKIGWARRIDDDGALWVETDEGHLEKIISAEVIFDPGS</sequence>
<comment type="catalytic activity">
    <reaction evidence="5">
        <text>biotin + L-lysyl-[protein] + ATP = N(6)-biotinyl-L-lysyl-[protein] + AMP + diphosphate + H(+)</text>
        <dbReference type="Rhea" id="RHEA:11756"/>
        <dbReference type="Rhea" id="RHEA-COMP:9752"/>
        <dbReference type="Rhea" id="RHEA-COMP:10505"/>
        <dbReference type="ChEBI" id="CHEBI:15378"/>
        <dbReference type="ChEBI" id="CHEBI:29969"/>
        <dbReference type="ChEBI" id="CHEBI:30616"/>
        <dbReference type="ChEBI" id="CHEBI:33019"/>
        <dbReference type="ChEBI" id="CHEBI:57586"/>
        <dbReference type="ChEBI" id="CHEBI:83144"/>
        <dbReference type="ChEBI" id="CHEBI:456215"/>
        <dbReference type="EC" id="6.3.4.15"/>
    </reaction>
</comment>
<dbReference type="KEGG" id="kyr:CVV65_07980"/>
<accession>A0A2K8N7S6</accession>
<evidence type="ECO:0000256" key="5">
    <source>
        <dbReference type="HAMAP-Rule" id="MF_00978"/>
    </source>
</evidence>
<dbReference type="GO" id="GO:0003677">
    <property type="term" value="F:DNA binding"/>
    <property type="evidence" value="ECO:0007669"/>
    <property type="project" value="UniProtKB-UniRule"/>
</dbReference>
<dbReference type="Gene3D" id="3.30.930.10">
    <property type="entry name" value="Bira Bifunctional Protein, Domain 2"/>
    <property type="match status" value="1"/>
</dbReference>
<name>A0A2K8N7S6_9BACL</name>
<proteinExistence type="inferred from homology"/>
<dbReference type="EMBL" id="CP024955">
    <property type="protein sequence ID" value="ATY84867.1"/>
    <property type="molecule type" value="Genomic_DNA"/>
</dbReference>
<keyword evidence="4 5" id="KW-0092">Biotin</keyword>
<keyword evidence="5" id="KW-0804">Transcription</keyword>
<dbReference type="GO" id="GO:0005737">
    <property type="term" value="C:cytoplasm"/>
    <property type="evidence" value="ECO:0007669"/>
    <property type="project" value="TreeGrafter"/>
</dbReference>
<dbReference type="GO" id="GO:0009249">
    <property type="term" value="P:protein lipoylation"/>
    <property type="evidence" value="ECO:0007669"/>
    <property type="project" value="UniProtKB-ARBA"/>
</dbReference>
<keyword evidence="5" id="KW-0238">DNA-binding</keyword>
<keyword evidence="5" id="KW-0678">Repressor</keyword>
<dbReference type="HAMAP" id="MF_00978">
    <property type="entry name" value="Bifunct_BirA"/>
    <property type="match status" value="1"/>
</dbReference>
<feature type="DNA-binding region" description="H-T-H motif" evidence="5">
    <location>
        <begin position="34"/>
        <end position="53"/>
    </location>
</feature>
<keyword evidence="5" id="KW-0805">Transcription regulation</keyword>
<dbReference type="InterPro" id="IPR036390">
    <property type="entry name" value="WH_DNA-bd_sf"/>
</dbReference>
<dbReference type="InterPro" id="IPR030855">
    <property type="entry name" value="Bifunct_BirA"/>
</dbReference>
<dbReference type="SUPFAM" id="SSF55681">
    <property type="entry name" value="Class II aaRS and biotin synthetases"/>
    <property type="match status" value="1"/>
</dbReference>
<dbReference type="InterPro" id="IPR004408">
    <property type="entry name" value="Biotin_CoA_COase_ligase"/>
</dbReference>
<feature type="domain" description="BPL/LPL catalytic" evidence="6">
    <location>
        <begin position="82"/>
        <end position="273"/>
    </location>
</feature>